<gene>
    <name evidence="1" type="ORF">NM208_g14042</name>
</gene>
<reference evidence="1" key="1">
    <citation type="submission" date="2022-08" db="EMBL/GenBank/DDBJ databases">
        <title>Genome Sequence of Fusarium decemcellulare.</title>
        <authorList>
            <person name="Buettner E."/>
        </authorList>
    </citation>
    <scope>NUCLEOTIDE SEQUENCE</scope>
    <source>
        <strain evidence="1">Babe19</strain>
    </source>
</reference>
<evidence type="ECO:0000313" key="1">
    <source>
        <dbReference type="EMBL" id="KAJ3519646.1"/>
    </source>
</evidence>
<accession>A0ACC1RJ07</accession>
<evidence type="ECO:0000313" key="2">
    <source>
        <dbReference type="Proteomes" id="UP001148629"/>
    </source>
</evidence>
<sequence length="379" mass="41408">MVRFEILNQMPGESPLSSGRLHCSQGEQEIRILSKPNAHSFKLVCPCPDSTPARGCQDLGDLGRSGEALCMNQGHFEIDVMIEPQVDSTSTDGERVDEGGKQNTWNLKCRPGSWREGAKVRLQRLTEQAGAAVASPQPIRGRYHKLSQLFTLPASDGIEFITAQSNSSLNLVNFHLAQNTIDDDSRHQQVGYIPLPPPAMTELKHHKANSPLMIDHGRLSIPQALSKMRLMEMGRASSIPAVPLNSGQSRQRDAALDSLLDFYGEQRHVWGARDSAISLGHQNTTHHTAPDTFAVNCKVANNEGQSIRWCCRLDLPRQETIAPLQGPEGNTSWVGSSSPSLTTKHEASMTKASPPPFPTDLKCGGKRDWKSLAGGPFVG</sequence>
<protein>
    <submittedName>
        <fullName evidence="1">Uncharacterized protein</fullName>
    </submittedName>
</protein>
<proteinExistence type="predicted"/>
<dbReference type="Proteomes" id="UP001148629">
    <property type="component" value="Unassembled WGS sequence"/>
</dbReference>
<dbReference type="EMBL" id="JANRMS010003097">
    <property type="protein sequence ID" value="KAJ3519646.1"/>
    <property type="molecule type" value="Genomic_DNA"/>
</dbReference>
<keyword evidence="2" id="KW-1185">Reference proteome</keyword>
<comment type="caution">
    <text evidence="1">The sequence shown here is derived from an EMBL/GenBank/DDBJ whole genome shotgun (WGS) entry which is preliminary data.</text>
</comment>
<name>A0ACC1RJ07_9HYPO</name>
<organism evidence="1 2">
    <name type="scientific">Fusarium decemcellulare</name>
    <dbReference type="NCBI Taxonomy" id="57161"/>
    <lineage>
        <taxon>Eukaryota</taxon>
        <taxon>Fungi</taxon>
        <taxon>Dikarya</taxon>
        <taxon>Ascomycota</taxon>
        <taxon>Pezizomycotina</taxon>
        <taxon>Sordariomycetes</taxon>
        <taxon>Hypocreomycetidae</taxon>
        <taxon>Hypocreales</taxon>
        <taxon>Nectriaceae</taxon>
        <taxon>Fusarium</taxon>
        <taxon>Fusarium decemcellulare species complex</taxon>
    </lineage>
</organism>